<sequence>MSKISSSIKIYTPNNALINKRVGIFDQQDDTHLYSAHWFFKNSKLTELQDHEIWGALNKQSLQESNHSRQSSLDDPCGRSILNIRKRHATVACDDQYRAYNNNNNNNNNKEVHNDHFYWNQLLSSTCETQFWHHLASFIKYCMKSEYHQPQYFKSVLSCIGHRLRLSGSDLHVVAYQCQNLDMQEILIKDYTIKAMRITTQYHDPIATIQSCGYPVSMEQNLIWLSEAGVTDQVRKIFAHYFPKCS</sequence>
<name>A0A1X0S0A2_RHIZD</name>
<gene>
    <name evidence="1" type="ORF">BCV71DRAFT_255950</name>
</gene>
<accession>A0A1X0S0A2</accession>
<protein>
    <submittedName>
        <fullName evidence="1">Uncharacterized protein</fullName>
    </submittedName>
</protein>
<reference evidence="1 2" key="1">
    <citation type="journal article" date="2016" name="Proc. Natl. Acad. Sci. U.S.A.">
        <title>Lipid metabolic changes in an early divergent fungus govern the establishment of a mutualistic symbiosis with endobacteria.</title>
        <authorList>
            <person name="Lastovetsky O.A."/>
            <person name="Gaspar M.L."/>
            <person name="Mondo S.J."/>
            <person name="LaButti K.M."/>
            <person name="Sandor L."/>
            <person name="Grigoriev I.V."/>
            <person name="Henry S.A."/>
            <person name="Pawlowska T.E."/>
        </authorList>
    </citation>
    <scope>NUCLEOTIDE SEQUENCE [LARGE SCALE GENOMIC DNA]</scope>
    <source>
        <strain evidence="1 2">ATCC 11559</strain>
    </source>
</reference>
<evidence type="ECO:0000313" key="1">
    <source>
        <dbReference type="EMBL" id="ORE17664.1"/>
    </source>
</evidence>
<organism evidence="1 2">
    <name type="scientific">Rhizopus microsporus</name>
    <dbReference type="NCBI Taxonomy" id="58291"/>
    <lineage>
        <taxon>Eukaryota</taxon>
        <taxon>Fungi</taxon>
        <taxon>Fungi incertae sedis</taxon>
        <taxon>Mucoromycota</taxon>
        <taxon>Mucoromycotina</taxon>
        <taxon>Mucoromycetes</taxon>
        <taxon>Mucorales</taxon>
        <taxon>Mucorineae</taxon>
        <taxon>Rhizopodaceae</taxon>
        <taxon>Rhizopus</taxon>
    </lineage>
</organism>
<dbReference type="EMBL" id="KV921349">
    <property type="protein sequence ID" value="ORE17664.1"/>
    <property type="molecule type" value="Genomic_DNA"/>
</dbReference>
<dbReference type="Proteomes" id="UP000242381">
    <property type="component" value="Unassembled WGS sequence"/>
</dbReference>
<proteinExistence type="predicted"/>
<dbReference type="VEuPathDB" id="FungiDB:BCV72DRAFT_227743"/>
<evidence type="ECO:0000313" key="2">
    <source>
        <dbReference type="Proteomes" id="UP000242381"/>
    </source>
</evidence>
<dbReference type="AlphaFoldDB" id="A0A1X0S0A2"/>